<dbReference type="InterPro" id="IPR001638">
    <property type="entry name" value="Solute-binding_3/MltF_N"/>
</dbReference>
<evidence type="ECO:0000256" key="4">
    <source>
        <dbReference type="ARBA" id="ARBA00023237"/>
    </source>
</evidence>
<evidence type="ECO:0000256" key="3">
    <source>
        <dbReference type="ARBA" id="ARBA00009387"/>
    </source>
</evidence>
<keyword evidence="8" id="KW-1185">Reference proteome</keyword>
<sequence length="556" mass="60256">MAVAVLSAPPAEEPATMAKTKRCAGSAARLLALAAMSLSSLGLSSLALSTPGLAQPAPAAGQAPAARPAGAPPRTMALPRIRPWTGDLDGMLKRRTVRILVPYSKTLFFVDRGRQMGLNAEFGQALEDWLNKRHPQRNLRIYVAFVPTARDQLLPALVAGLGDIVAANLTVTPEREAAIDFARPWMRDVREVVVTGPGAPALTRIEDLAGQTVHVRASSSYATHLASLSRRLVSEGARPIVIAPADENLEDEDLMEMVHAGLLPFAVVDEHKAKVWAEVLSGLTLRPDLVVHAGGEIAWAMRENSPLLRAELDAFFAQHQAGTSFGNTLRRRYFTDTRMARNALAEDDARRHGELLGLFQRYGGQYGFDALMISAQGYQESQLDQSRRSPRGAVGIMQLLPATARSPEVGISDIGTSAENNIHAGARYLRHLVDTYINDPGLSERNRTLFAFAAYNAGPGNLRRFRARAKAEGLNPDVWFNNVEQAAALIVGRETPQYVSNIYKYYTAYRMLAERERDQARGTTAPDPAAASLPTGSDAAAPNPIAPDPATRPRTP</sequence>
<dbReference type="SUPFAM" id="SSF53955">
    <property type="entry name" value="Lysozyme-like"/>
    <property type="match status" value="1"/>
</dbReference>
<dbReference type="OrthoDB" id="9801695at2"/>
<dbReference type="InterPro" id="IPR008258">
    <property type="entry name" value="Transglycosylase_SLT_dom_1"/>
</dbReference>
<dbReference type="CDD" id="cd13403">
    <property type="entry name" value="MLTF-like"/>
    <property type="match status" value="1"/>
</dbReference>
<comment type="similarity">
    <text evidence="3">Belongs to the virb1 family.</text>
</comment>
<protein>
    <submittedName>
        <fullName evidence="7">Lytic transglycosylase F</fullName>
    </submittedName>
</protein>
<dbReference type="AlphaFoldDB" id="A0A4D7BGH8"/>
<dbReference type="GO" id="GO:0009279">
    <property type="term" value="C:cell outer membrane"/>
    <property type="evidence" value="ECO:0007669"/>
    <property type="project" value="UniProtKB-SubCell"/>
</dbReference>
<feature type="region of interest" description="Disordered" evidence="5">
    <location>
        <begin position="517"/>
        <end position="556"/>
    </location>
</feature>
<dbReference type="Gene3D" id="1.10.530.10">
    <property type="match status" value="1"/>
</dbReference>
<feature type="compositionally biased region" description="Low complexity" evidence="5">
    <location>
        <begin position="57"/>
        <end position="74"/>
    </location>
</feature>
<dbReference type="InterPro" id="IPR023346">
    <property type="entry name" value="Lysozyme-like_dom_sf"/>
</dbReference>
<dbReference type="SMART" id="SM00062">
    <property type="entry name" value="PBPb"/>
    <property type="match status" value="1"/>
</dbReference>
<dbReference type="PANTHER" id="PTHR37423:SF2">
    <property type="entry name" value="MEMBRANE-BOUND LYTIC MUREIN TRANSGLYCOSYLASE C"/>
    <property type="match status" value="1"/>
</dbReference>
<dbReference type="Pfam" id="PF00497">
    <property type="entry name" value="SBP_bac_3"/>
    <property type="match status" value="1"/>
</dbReference>
<evidence type="ECO:0000256" key="2">
    <source>
        <dbReference type="ARBA" id="ARBA00007734"/>
    </source>
</evidence>
<feature type="domain" description="Solute-binding protein family 3/N-terminal" evidence="6">
    <location>
        <begin position="96"/>
        <end position="337"/>
    </location>
</feature>
<dbReference type="Gene3D" id="3.40.190.10">
    <property type="entry name" value="Periplasmic binding protein-like II"/>
    <property type="match status" value="2"/>
</dbReference>
<gene>
    <name evidence="7" type="ORF">E8M01_31000</name>
</gene>
<dbReference type="Proteomes" id="UP000298781">
    <property type="component" value="Chromosome"/>
</dbReference>
<comment type="subcellular location">
    <subcellularLocation>
        <location evidence="1">Cell outer membrane</location>
        <topology evidence="1">Peripheral membrane protein</topology>
    </subcellularLocation>
</comment>
<accession>A0A4D7BGH8</accession>
<dbReference type="KEGG" id="pstg:E8M01_31000"/>
<dbReference type="EMBL" id="CP039690">
    <property type="protein sequence ID" value="QCI68266.1"/>
    <property type="molecule type" value="Genomic_DNA"/>
</dbReference>
<dbReference type="SUPFAM" id="SSF53850">
    <property type="entry name" value="Periplasmic binding protein-like II"/>
    <property type="match status" value="1"/>
</dbReference>
<keyword evidence="4" id="KW-0472">Membrane</keyword>
<evidence type="ECO:0000313" key="7">
    <source>
        <dbReference type="EMBL" id="QCI68266.1"/>
    </source>
</evidence>
<evidence type="ECO:0000256" key="5">
    <source>
        <dbReference type="SAM" id="MobiDB-lite"/>
    </source>
</evidence>
<evidence type="ECO:0000313" key="8">
    <source>
        <dbReference type="Proteomes" id="UP000298781"/>
    </source>
</evidence>
<feature type="region of interest" description="Disordered" evidence="5">
    <location>
        <begin position="57"/>
        <end position="79"/>
    </location>
</feature>
<reference evidence="7 8" key="1">
    <citation type="submission" date="2019-04" db="EMBL/GenBank/DDBJ databases">
        <title>Phreatobacter aquaticus sp. nov.</title>
        <authorList>
            <person name="Choi A."/>
        </authorList>
    </citation>
    <scope>NUCLEOTIDE SEQUENCE [LARGE SCALE GENOMIC DNA]</scope>
    <source>
        <strain evidence="7 8">KCTC 52518</strain>
    </source>
</reference>
<dbReference type="PANTHER" id="PTHR37423">
    <property type="entry name" value="SOLUBLE LYTIC MUREIN TRANSGLYCOSYLASE-RELATED"/>
    <property type="match status" value="1"/>
</dbReference>
<comment type="similarity">
    <text evidence="2">Belongs to the transglycosylase Slt family.</text>
</comment>
<organism evidence="7 8">
    <name type="scientific">Phreatobacter stygius</name>
    <dbReference type="NCBI Taxonomy" id="1940610"/>
    <lineage>
        <taxon>Bacteria</taxon>
        <taxon>Pseudomonadati</taxon>
        <taxon>Pseudomonadota</taxon>
        <taxon>Alphaproteobacteria</taxon>
        <taxon>Hyphomicrobiales</taxon>
        <taxon>Phreatobacteraceae</taxon>
        <taxon>Phreatobacter</taxon>
    </lineage>
</organism>
<keyword evidence="4" id="KW-0998">Cell outer membrane</keyword>
<dbReference type="CDD" id="cd01009">
    <property type="entry name" value="PBP2_YfhD_N"/>
    <property type="match status" value="1"/>
</dbReference>
<dbReference type="Pfam" id="PF01464">
    <property type="entry name" value="SLT"/>
    <property type="match status" value="1"/>
</dbReference>
<evidence type="ECO:0000259" key="6">
    <source>
        <dbReference type="SMART" id="SM00062"/>
    </source>
</evidence>
<name>A0A4D7BGH8_9HYPH</name>
<evidence type="ECO:0000256" key="1">
    <source>
        <dbReference type="ARBA" id="ARBA00004339"/>
    </source>
</evidence>
<proteinExistence type="inferred from homology"/>